<evidence type="ECO:0000313" key="1">
    <source>
        <dbReference type="Proteomes" id="UP000887565"/>
    </source>
</evidence>
<name>A0A915IVS8_ROMCU</name>
<dbReference type="AlphaFoldDB" id="A0A915IVS8"/>
<dbReference type="WBParaSite" id="nRc.2.0.1.t17922-RA">
    <property type="protein sequence ID" value="nRc.2.0.1.t17922-RA"/>
    <property type="gene ID" value="nRc.2.0.1.g17922"/>
</dbReference>
<sequence length="101" mass="11651">MRLTPPRRAKRRMAGFVMPWMLSRKTLRWRLAPPLPNPLPPLPRPDMLNIENKGGFNDRCGIIGLENDWSKLRSAAVVNIDRKTDLATIQATYDCMCQLYL</sequence>
<proteinExistence type="predicted"/>
<protein>
    <submittedName>
        <fullName evidence="2">Uncharacterized protein</fullName>
    </submittedName>
</protein>
<accession>A0A915IVS8</accession>
<evidence type="ECO:0000313" key="2">
    <source>
        <dbReference type="WBParaSite" id="nRc.2.0.1.t17922-RA"/>
    </source>
</evidence>
<keyword evidence="1" id="KW-1185">Reference proteome</keyword>
<organism evidence="1 2">
    <name type="scientific">Romanomermis culicivorax</name>
    <name type="common">Nematode worm</name>
    <dbReference type="NCBI Taxonomy" id="13658"/>
    <lineage>
        <taxon>Eukaryota</taxon>
        <taxon>Metazoa</taxon>
        <taxon>Ecdysozoa</taxon>
        <taxon>Nematoda</taxon>
        <taxon>Enoplea</taxon>
        <taxon>Dorylaimia</taxon>
        <taxon>Mermithida</taxon>
        <taxon>Mermithoidea</taxon>
        <taxon>Mermithidae</taxon>
        <taxon>Romanomermis</taxon>
    </lineage>
</organism>
<dbReference type="Proteomes" id="UP000887565">
    <property type="component" value="Unplaced"/>
</dbReference>
<reference evidence="2" key="1">
    <citation type="submission" date="2022-11" db="UniProtKB">
        <authorList>
            <consortium name="WormBaseParasite"/>
        </authorList>
    </citation>
    <scope>IDENTIFICATION</scope>
</reference>